<evidence type="ECO:0000313" key="1">
    <source>
        <dbReference type="EMBL" id="RJG53471.1"/>
    </source>
</evidence>
<protein>
    <submittedName>
        <fullName evidence="1">Uncharacterized protein</fullName>
    </submittedName>
</protein>
<comment type="caution">
    <text evidence="1">The sequence shown here is derived from an EMBL/GenBank/DDBJ whole genome shotgun (WGS) entry which is preliminary data.</text>
</comment>
<proteinExistence type="predicted"/>
<name>A0A418YPX1_9SPHN</name>
<organism evidence="1 2">
    <name type="scientific">Sphingobium terrigena</name>
    <dbReference type="NCBI Taxonomy" id="2304063"/>
    <lineage>
        <taxon>Bacteria</taxon>
        <taxon>Pseudomonadati</taxon>
        <taxon>Pseudomonadota</taxon>
        <taxon>Alphaproteobacteria</taxon>
        <taxon>Sphingomonadales</taxon>
        <taxon>Sphingomonadaceae</taxon>
        <taxon>Sphingobium</taxon>
    </lineage>
</organism>
<keyword evidence="2" id="KW-1185">Reference proteome</keyword>
<sequence>MNEDVANWQMRGQVFVWRYSASRSSNQGWHFSAEPAACGALVELLTYMRSAAEAVHRTIKLSRPTPSISSVPGYGDPKNDDFEKLRIIFDPFFSDLQLQLTNDRLELFVGEERCDNILTALTDVQNGKGDFAFGPNQQGTSPPIWFWWMPWSGQSYAR</sequence>
<dbReference type="RefSeq" id="WP_119748141.1">
    <property type="nucleotide sequence ID" value="NZ_QVRA01000015.1"/>
</dbReference>
<dbReference type="EMBL" id="QVRA01000015">
    <property type="protein sequence ID" value="RJG53471.1"/>
    <property type="molecule type" value="Genomic_DNA"/>
</dbReference>
<dbReference type="AlphaFoldDB" id="A0A418YPX1"/>
<gene>
    <name evidence="1" type="ORF">D0Z70_15745</name>
</gene>
<accession>A0A418YPX1</accession>
<reference evidence="1 2" key="1">
    <citation type="submission" date="2018-08" db="EMBL/GenBank/DDBJ databases">
        <title>Sphingobium sp. EO9.</title>
        <authorList>
            <person name="Park Y."/>
            <person name="Kim K.H."/>
            <person name="Jeon C.O."/>
        </authorList>
    </citation>
    <scope>NUCLEOTIDE SEQUENCE [LARGE SCALE GENOMIC DNA]</scope>
    <source>
        <strain evidence="1 2">EO9</strain>
    </source>
</reference>
<dbReference type="OrthoDB" id="7563561at2"/>
<dbReference type="Proteomes" id="UP000283469">
    <property type="component" value="Unassembled WGS sequence"/>
</dbReference>
<evidence type="ECO:0000313" key="2">
    <source>
        <dbReference type="Proteomes" id="UP000283469"/>
    </source>
</evidence>